<proteinExistence type="predicted"/>
<keyword evidence="4 5" id="KW-0472">Membrane</keyword>
<protein>
    <submittedName>
        <fullName evidence="6">DoxX family protein</fullName>
    </submittedName>
</protein>
<comment type="subcellular location">
    <subcellularLocation>
        <location evidence="1">Membrane</location>
        <topology evidence="1">Multi-pass membrane protein</topology>
    </subcellularLocation>
</comment>
<evidence type="ECO:0000256" key="1">
    <source>
        <dbReference type="ARBA" id="ARBA00004141"/>
    </source>
</evidence>
<name>A0ABP8DHP3_9ACTN</name>
<feature type="transmembrane region" description="Helical" evidence="5">
    <location>
        <begin position="67"/>
        <end position="87"/>
    </location>
</feature>
<keyword evidence="3 5" id="KW-1133">Transmembrane helix</keyword>
<organism evidence="6 7">
    <name type="scientific">Dactylosporangium darangshiense</name>
    <dbReference type="NCBI Taxonomy" id="579108"/>
    <lineage>
        <taxon>Bacteria</taxon>
        <taxon>Bacillati</taxon>
        <taxon>Actinomycetota</taxon>
        <taxon>Actinomycetes</taxon>
        <taxon>Micromonosporales</taxon>
        <taxon>Micromonosporaceae</taxon>
        <taxon>Dactylosporangium</taxon>
    </lineage>
</organism>
<evidence type="ECO:0000256" key="5">
    <source>
        <dbReference type="SAM" id="Phobius"/>
    </source>
</evidence>
<keyword evidence="7" id="KW-1185">Reference proteome</keyword>
<dbReference type="Pfam" id="PF13564">
    <property type="entry name" value="DoxX_2"/>
    <property type="match status" value="1"/>
</dbReference>
<evidence type="ECO:0000256" key="2">
    <source>
        <dbReference type="ARBA" id="ARBA00022692"/>
    </source>
</evidence>
<evidence type="ECO:0000313" key="6">
    <source>
        <dbReference type="EMBL" id="GAA4256234.1"/>
    </source>
</evidence>
<feature type="transmembrane region" description="Helical" evidence="5">
    <location>
        <begin position="99"/>
        <end position="116"/>
    </location>
</feature>
<dbReference type="EMBL" id="BAABAT010000023">
    <property type="protein sequence ID" value="GAA4256234.1"/>
    <property type="molecule type" value="Genomic_DNA"/>
</dbReference>
<evidence type="ECO:0000313" key="7">
    <source>
        <dbReference type="Proteomes" id="UP001500620"/>
    </source>
</evidence>
<comment type="caution">
    <text evidence="6">The sequence shown here is derived from an EMBL/GenBank/DDBJ whole genome shotgun (WGS) entry which is preliminary data.</text>
</comment>
<gene>
    <name evidence="6" type="ORF">GCM10022255_068280</name>
</gene>
<dbReference type="Proteomes" id="UP001500620">
    <property type="component" value="Unassembled WGS sequence"/>
</dbReference>
<dbReference type="RefSeq" id="WP_345133246.1">
    <property type="nucleotide sequence ID" value="NZ_BAABAT010000023.1"/>
</dbReference>
<evidence type="ECO:0000256" key="3">
    <source>
        <dbReference type="ARBA" id="ARBA00022989"/>
    </source>
</evidence>
<sequence>MTLASAILAGLLALVFLALGTAKILTLAPMRVRAAEAGFSTAAYRRIGVLEIAGATGLLTGLIEPPIGGLAGAGLLLLLGAAVVVHLRNGDGPRKSTPAVICGLLVASYLMLHLGTTR</sequence>
<evidence type="ECO:0000256" key="4">
    <source>
        <dbReference type="ARBA" id="ARBA00023136"/>
    </source>
</evidence>
<keyword evidence="2 5" id="KW-0812">Transmembrane</keyword>
<reference evidence="7" key="1">
    <citation type="journal article" date="2019" name="Int. J. Syst. Evol. Microbiol.">
        <title>The Global Catalogue of Microorganisms (GCM) 10K type strain sequencing project: providing services to taxonomists for standard genome sequencing and annotation.</title>
        <authorList>
            <consortium name="The Broad Institute Genomics Platform"/>
            <consortium name="The Broad Institute Genome Sequencing Center for Infectious Disease"/>
            <person name="Wu L."/>
            <person name="Ma J."/>
        </authorList>
    </citation>
    <scope>NUCLEOTIDE SEQUENCE [LARGE SCALE GENOMIC DNA]</scope>
    <source>
        <strain evidence="7">JCM 17441</strain>
    </source>
</reference>
<accession>A0ABP8DHP3</accession>
<dbReference type="InterPro" id="IPR032808">
    <property type="entry name" value="DoxX"/>
</dbReference>